<evidence type="ECO:0000256" key="2">
    <source>
        <dbReference type="SAM" id="Phobius"/>
    </source>
</evidence>
<evidence type="ECO:0000256" key="1">
    <source>
        <dbReference type="SAM" id="Coils"/>
    </source>
</evidence>
<evidence type="ECO:0000313" key="3">
    <source>
        <dbReference type="EMBL" id="RLQ85567.1"/>
    </source>
</evidence>
<reference evidence="3 4" key="1">
    <citation type="submission" date="2018-10" db="EMBL/GenBank/DDBJ databases">
        <authorList>
            <person name="Li J."/>
        </authorList>
    </citation>
    <scope>NUCLEOTIDE SEQUENCE [LARGE SCALE GENOMIC DNA]</scope>
    <source>
        <strain evidence="3 4">ZD1-4</strain>
    </source>
</reference>
<dbReference type="EMBL" id="RCWJ01000001">
    <property type="protein sequence ID" value="RLQ85567.1"/>
    <property type="molecule type" value="Genomic_DNA"/>
</dbReference>
<organism evidence="3 4">
    <name type="scientific">Mycetocola zhadangensis</name>
    <dbReference type="NCBI Taxonomy" id="1164595"/>
    <lineage>
        <taxon>Bacteria</taxon>
        <taxon>Bacillati</taxon>
        <taxon>Actinomycetota</taxon>
        <taxon>Actinomycetes</taxon>
        <taxon>Micrococcales</taxon>
        <taxon>Microbacteriaceae</taxon>
        <taxon>Mycetocola</taxon>
    </lineage>
</organism>
<feature type="transmembrane region" description="Helical" evidence="2">
    <location>
        <begin position="131"/>
        <end position="153"/>
    </location>
</feature>
<keyword evidence="2" id="KW-0472">Membrane</keyword>
<keyword evidence="2" id="KW-0812">Transmembrane</keyword>
<keyword evidence="1" id="KW-0175">Coiled coil</keyword>
<evidence type="ECO:0000313" key="4">
    <source>
        <dbReference type="Proteomes" id="UP000282460"/>
    </source>
</evidence>
<comment type="caution">
    <text evidence="3">The sequence shown here is derived from an EMBL/GenBank/DDBJ whole genome shotgun (WGS) entry which is preliminary data.</text>
</comment>
<dbReference type="RefSeq" id="WP_121657930.1">
    <property type="nucleotide sequence ID" value="NZ_BMEK01000001.1"/>
</dbReference>
<evidence type="ECO:0008006" key="5">
    <source>
        <dbReference type="Google" id="ProtNLM"/>
    </source>
</evidence>
<feature type="transmembrane region" description="Helical" evidence="2">
    <location>
        <begin position="6"/>
        <end position="25"/>
    </location>
</feature>
<keyword evidence="2" id="KW-1133">Transmembrane helix</keyword>
<dbReference type="OrthoDB" id="5126350at2"/>
<name>A0A3L7J4N9_9MICO</name>
<dbReference type="AlphaFoldDB" id="A0A3L7J4N9"/>
<gene>
    <name evidence="3" type="ORF">D9V28_01390</name>
</gene>
<protein>
    <recommendedName>
        <fullName evidence="5">Large exoprotein</fullName>
    </recommendedName>
</protein>
<proteinExistence type="predicted"/>
<feature type="coiled-coil region" evidence="1">
    <location>
        <begin position="63"/>
        <end position="102"/>
    </location>
</feature>
<dbReference type="Proteomes" id="UP000282460">
    <property type="component" value="Unassembled WGS sequence"/>
</dbReference>
<keyword evidence="4" id="KW-1185">Reference proteome</keyword>
<sequence length="319" mass="33960">MAGSGLLSGGIVFAIAAALWIIYLMPTWLRRNEFLATERNAVRLQQTLRILAETAEAPREVHVETTARSVAEQQKILKKYEAEALERARVEALALVEAQKRAEKARQTEEVRRATIAREARLKIQRARRRARLATTLVLTASLVASAFGGWLLATGGSAVLLAIGASTATLSGALLVRMARVTGRTGVAAPAAQAAPVSQVFEPVAFDEVTQVETTWTPTPLPKPLHLSQGSAAAGTIAQADAHAALRRAALAQVMAERAAQLEPQLPTIAPIAPAAQEPSPRRTAQETSRFAGMGVVDEAEIAPANLSSLLQRRRAAG</sequence>
<feature type="transmembrane region" description="Helical" evidence="2">
    <location>
        <begin position="159"/>
        <end position="177"/>
    </location>
</feature>
<accession>A0A3L7J4N9</accession>